<sequence length="552" mass="62145">MSIKEGDQPTQIAFEDIVNKSLEEANEALKDPYVFKSDIQKVAVIGAGPSGLVSARHLKEAGLSVRVFDRNSHVGGVWVYSERPRPKPKMPTSRVARGQAEHATATTTNPATNEPQKKLFEMTPEVQNLLLTKKPPSACYRDLYNNTATPLMGLPDFPFPENTPTYIPHFSIAEYLENYANEFDLMPLIEFDTSVDLVTKNQEDHTWELTLSKYDVYTSGMVRETRWKETFDAVVVASGQHQDPYVPDIKDLTAFNKIYPDKVSHSVQYRKPEDYIDKNVLVVGGSVSAVDIVRSLEGIAKSITISIKGPFDSPFVIYQVLRSLIPKCVNVKPEVKAFSNAEGQVDGSVVFEDDSTLDNIDQVIFCSGFNSRMPFLGDLVIPKGKEDVKYTPPRPIYDDVPESHVVLGPQFPLNVYRESFLTSDPTLAFVGQPPFFSPLSQYDTQARAVARVWSGAALLPNRDLMLKYSAEHDDGISPLELFNGDRRRREPLIVWLNHHATTVAAKNGQEYPPLENYREDYEEEGLKSMKQWVVISTENFKKAREHIKAHNL</sequence>
<dbReference type="InterPro" id="IPR036188">
    <property type="entry name" value="FAD/NAD-bd_sf"/>
</dbReference>
<keyword evidence="4" id="KW-0274">FAD</keyword>
<keyword evidence="3" id="KW-0285">Flavoprotein</keyword>
<dbReference type="EMBL" id="JASEJX010000014">
    <property type="protein sequence ID" value="KAK4516730.1"/>
    <property type="molecule type" value="Genomic_DNA"/>
</dbReference>
<dbReference type="PANTHER" id="PTHR23023">
    <property type="entry name" value="DIMETHYLANILINE MONOOXYGENASE"/>
    <property type="match status" value="1"/>
</dbReference>
<comment type="cofactor">
    <cofactor evidence="1">
        <name>FAD</name>
        <dbReference type="ChEBI" id="CHEBI:57692"/>
    </cofactor>
</comment>
<comment type="similarity">
    <text evidence="2">Belongs to the FMO family.</text>
</comment>
<comment type="caution">
    <text evidence="8">The sequence shown here is derived from an EMBL/GenBank/DDBJ whole genome shotgun (WGS) entry which is preliminary data.</text>
</comment>
<proteinExistence type="inferred from homology"/>
<dbReference type="GO" id="GO:0004499">
    <property type="term" value="F:N,N-dimethylaniline monooxygenase activity"/>
    <property type="evidence" value="ECO:0007669"/>
    <property type="project" value="InterPro"/>
</dbReference>
<accession>A0AAN7DIT4</accession>
<feature type="compositionally biased region" description="Low complexity" evidence="7">
    <location>
        <begin position="101"/>
        <end position="113"/>
    </location>
</feature>
<dbReference type="AlphaFoldDB" id="A0AAN7DIT4"/>
<dbReference type="FunFam" id="3.50.50.60:FF:000023">
    <property type="entry name" value="Dimethylaniline monooxygenase [N-oxide-forming]"/>
    <property type="match status" value="1"/>
</dbReference>
<evidence type="ECO:0000256" key="6">
    <source>
        <dbReference type="ARBA" id="ARBA00023002"/>
    </source>
</evidence>
<dbReference type="Pfam" id="PF00743">
    <property type="entry name" value="FMO-like"/>
    <property type="match status" value="2"/>
</dbReference>
<feature type="region of interest" description="Disordered" evidence="7">
    <location>
        <begin position="84"/>
        <end position="113"/>
    </location>
</feature>
<dbReference type="Proteomes" id="UP001304243">
    <property type="component" value="Unassembled WGS sequence"/>
</dbReference>
<dbReference type="GO" id="GO:0050660">
    <property type="term" value="F:flavin adenine dinucleotide binding"/>
    <property type="evidence" value="ECO:0007669"/>
    <property type="project" value="InterPro"/>
</dbReference>
<dbReference type="RefSeq" id="XP_064683396.1">
    <property type="nucleotide sequence ID" value="XM_064830894.1"/>
</dbReference>
<evidence type="ECO:0000256" key="3">
    <source>
        <dbReference type="ARBA" id="ARBA00022630"/>
    </source>
</evidence>
<evidence type="ECO:0000256" key="5">
    <source>
        <dbReference type="ARBA" id="ARBA00022857"/>
    </source>
</evidence>
<dbReference type="SUPFAM" id="SSF51905">
    <property type="entry name" value="FAD/NAD(P)-binding domain"/>
    <property type="match status" value="2"/>
</dbReference>
<dbReference type="InterPro" id="IPR000960">
    <property type="entry name" value="Flavin_mOase"/>
</dbReference>
<dbReference type="Pfam" id="PF13450">
    <property type="entry name" value="NAD_binding_8"/>
    <property type="match status" value="1"/>
</dbReference>
<keyword evidence="6" id="KW-0560">Oxidoreductase</keyword>
<reference evidence="8 9" key="1">
    <citation type="submission" date="2022-11" db="EMBL/GenBank/DDBJ databases">
        <title>Mucor velutinosus strain NIH1002 WGS.</title>
        <authorList>
            <person name="Subramanian P."/>
            <person name="Mullikin J.C."/>
            <person name="Segre J.A."/>
            <person name="Zelazny A.M."/>
        </authorList>
    </citation>
    <scope>NUCLEOTIDE SEQUENCE [LARGE SCALE GENOMIC DNA]</scope>
    <source>
        <strain evidence="8 9">NIH1002</strain>
    </source>
</reference>
<evidence type="ECO:0000256" key="7">
    <source>
        <dbReference type="SAM" id="MobiDB-lite"/>
    </source>
</evidence>
<evidence type="ECO:0000256" key="1">
    <source>
        <dbReference type="ARBA" id="ARBA00001974"/>
    </source>
</evidence>
<keyword evidence="5" id="KW-0521">NADP</keyword>
<dbReference type="PRINTS" id="PR00370">
    <property type="entry name" value="FMOXYGENASE"/>
</dbReference>
<dbReference type="InterPro" id="IPR020946">
    <property type="entry name" value="Flavin_mOase-like"/>
</dbReference>
<protein>
    <submittedName>
        <fullName evidence="8">Potassium transporter</fullName>
    </submittedName>
</protein>
<evidence type="ECO:0000256" key="2">
    <source>
        <dbReference type="ARBA" id="ARBA00009183"/>
    </source>
</evidence>
<evidence type="ECO:0000313" key="8">
    <source>
        <dbReference type="EMBL" id="KAK4516730.1"/>
    </source>
</evidence>
<dbReference type="Gene3D" id="3.50.50.60">
    <property type="entry name" value="FAD/NAD(P)-binding domain"/>
    <property type="match status" value="2"/>
</dbReference>
<name>A0AAN7DIT4_9FUNG</name>
<keyword evidence="9" id="KW-1185">Reference proteome</keyword>
<dbReference type="GeneID" id="89955394"/>
<evidence type="ECO:0000313" key="9">
    <source>
        <dbReference type="Proteomes" id="UP001304243"/>
    </source>
</evidence>
<organism evidence="8 9">
    <name type="scientific">Mucor velutinosus</name>
    <dbReference type="NCBI Taxonomy" id="708070"/>
    <lineage>
        <taxon>Eukaryota</taxon>
        <taxon>Fungi</taxon>
        <taxon>Fungi incertae sedis</taxon>
        <taxon>Mucoromycota</taxon>
        <taxon>Mucoromycotina</taxon>
        <taxon>Mucoromycetes</taxon>
        <taxon>Mucorales</taxon>
        <taxon>Mucorineae</taxon>
        <taxon>Mucoraceae</taxon>
        <taxon>Mucor</taxon>
    </lineage>
</organism>
<dbReference type="GO" id="GO:0050661">
    <property type="term" value="F:NADP binding"/>
    <property type="evidence" value="ECO:0007669"/>
    <property type="project" value="InterPro"/>
</dbReference>
<gene>
    <name evidence="8" type="primary">KCH1_2</name>
    <name evidence="8" type="ORF">ATC70_011708</name>
</gene>
<evidence type="ECO:0000256" key="4">
    <source>
        <dbReference type="ARBA" id="ARBA00022827"/>
    </source>
</evidence>
<dbReference type="InterPro" id="IPR050346">
    <property type="entry name" value="FMO-like"/>
</dbReference>